<organism evidence="1 2">
    <name type="scientific">Deinococcus peraridilitoris (strain DSM 19664 / LMG 22246 / CIP 109416 / KR-200)</name>
    <dbReference type="NCBI Taxonomy" id="937777"/>
    <lineage>
        <taxon>Bacteria</taxon>
        <taxon>Thermotogati</taxon>
        <taxon>Deinococcota</taxon>
        <taxon>Deinococci</taxon>
        <taxon>Deinococcales</taxon>
        <taxon>Deinococcaceae</taxon>
        <taxon>Deinococcus</taxon>
    </lineage>
</organism>
<dbReference type="HOGENOM" id="CLU_059723_0_0_0"/>
<evidence type="ECO:0000313" key="1">
    <source>
        <dbReference type="EMBL" id="AFZ69263.1"/>
    </source>
</evidence>
<dbReference type="EMBL" id="CP003383">
    <property type="protein sequence ID" value="AFZ69263.1"/>
    <property type="molecule type" value="Genomic_DNA"/>
</dbReference>
<gene>
    <name evidence="1" type="ordered locus">Deipe_3842</name>
</gene>
<dbReference type="SUPFAM" id="SSF53098">
    <property type="entry name" value="Ribonuclease H-like"/>
    <property type="match status" value="1"/>
</dbReference>
<accession>L0A5V5</accession>
<dbReference type="InterPro" id="IPR012337">
    <property type="entry name" value="RNaseH-like_sf"/>
</dbReference>
<name>L0A5V5_DEIPD</name>
<keyword evidence="2" id="KW-1185">Reference proteome</keyword>
<keyword evidence="1" id="KW-0614">Plasmid</keyword>
<evidence type="ECO:0000313" key="2">
    <source>
        <dbReference type="Proteomes" id="UP000010467"/>
    </source>
</evidence>
<proteinExistence type="predicted"/>
<dbReference type="KEGG" id="dpd:Deipe_3842"/>
<keyword evidence="1" id="KW-0547">Nucleotide-binding</keyword>
<dbReference type="RefSeq" id="WP_015231165.1">
    <property type="nucleotide sequence ID" value="NC_019789.1"/>
</dbReference>
<dbReference type="Proteomes" id="UP000010467">
    <property type="component" value="Plasmid pDEIPE01"/>
</dbReference>
<dbReference type="GO" id="GO:0004386">
    <property type="term" value="F:helicase activity"/>
    <property type="evidence" value="ECO:0007669"/>
    <property type="project" value="UniProtKB-KW"/>
</dbReference>
<sequence length="264" mass="30002">MLLATIQAQHVSHRKLAQHLPGHAQPESKEKRVARFFASEALTQTEVAQLILSLVGSKRVTLIMDRTNWRFGQCEHNILVIAVLYAGYAIPLVWDLLEHGGASSTSTRIALLDRLLQFVPRKRVRVFLADREFVGAQWFAALKKRRIRRCIRIRDDTLLDDVPVREAFTDLKQGQLRGVVEREPVYGTPMQVVATLSPAGERVVIASDLSLFDTLAEYRKRFSIECTFVRFTQLLVQKELPKQTVLQPAVRRANSHGDKLPSEL</sequence>
<dbReference type="OrthoDB" id="58819at2"/>
<keyword evidence="1" id="KW-0347">Helicase</keyword>
<reference evidence="2" key="1">
    <citation type="submission" date="2012-03" db="EMBL/GenBank/DDBJ databases">
        <title>Complete sequence of plasmid 1 of Deinococcus peraridilitoris DSM 19664.</title>
        <authorList>
            <person name="Lucas S."/>
            <person name="Copeland A."/>
            <person name="Lapidus A."/>
            <person name="Glavina del Rio T."/>
            <person name="Dalin E."/>
            <person name="Tice H."/>
            <person name="Bruce D."/>
            <person name="Goodwin L."/>
            <person name="Pitluck S."/>
            <person name="Peters L."/>
            <person name="Mikhailova N."/>
            <person name="Lu M."/>
            <person name="Kyrpides N."/>
            <person name="Mavromatis K."/>
            <person name="Ivanova N."/>
            <person name="Brettin T."/>
            <person name="Detter J.C."/>
            <person name="Han C."/>
            <person name="Larimer F."/>
            <person name="Land M."/>
            <person name="Hauser L."/>
            <person name="Markowitz V."/>
            <person name="Cheng J.-F."/>
            <person name="Hugenholtz P."/>
            <person name="Woyke T."/>
            <person name="Wu D."/>
            <person name="Pukall R."/>
            <person name="Steenblock K."/>
            <person name="Brambilla E."/>
            <person name="Klenk H.-P."/>
            <person name="Eisen J.A."/>
        </authorList>
    </citation>
    <scope>NUCLEOTIDE SEQUENCE [LARGE SCALE GENOMIC DNA]</scope>
    <source>
        <strain evidence="2">DSM 19664 / LMG 22246 / CIP 109416 / KR-200</strain>
        <plasmid evidence="2">Plasmid pDEIPE01</plasmid>
    </source>
</reference>
<keyword evidence="1" id="KW-0378">Hydrolase</keyword>
<protein>
    <submittedName>
        <fullName evidence="1">Helicase, type I site-specific restriction-modification system restriction subunit</fullName>
    </submittedName>
</protein>
<dbReference type="AlphaFoldDB" id="L0A5V5"/>
<geneLocation type="plasmid" evidence="1 2">
    <name>pDEIPE01</name>
</geneLocation>
<keyword evidence="1" id="KW-0067">ATP-binding</keyword>